<name>M1DBS9_SOLTU</name>
<sequence length="131" mass="14579">MAMRAKHRQTSLPFPVMITALSRRAGVPRDSKREIEVTPSSSTDIWRIEAKYTREVADRRREAPADTLPEVDVASLPAEESLPTLASGLQDANDVDDPEIPPATTCDVHRDEIVVTESNAETNEEQIQIQE</sequence>
<reference evidence="3" key="1">
    <citation type="journal article" date="2011" name="Nature">
        <title>Genome sequence and analysis of the tuber crop potato.</title>
        <authorList>
            <consortium name="The Potato Genome Sequencing Consortium"/>
        </authorList>
    </citation>
    <scope>NUCLEOTIDE SEQUENCE [LARGE SCALE GENOMIC DNA]</scope>
    <source>
        <strain evidence="3">cv. DM1-3 516 R44</strain>
    </source>
</reference>
<proteinExistence type="predicted"/>
<dbReference type="AlphaFoldDB" id="M1DBS9"/>
<reference evidence="2" key="2">
    <citation type="submission" date="2015-06" db="UniProtKB">
        <authorList>
            <consortium name="EnsemblPlants"/>
        </authorList>
    </citation>
    <scope>IDENTIFICATION</scope>
    <source>
        <strain evidence="2">DM1-3 516 R44</strain>
    </source>
</reference>
<feature type="region of interest" description="Disordered" evidence="1">
    <location>
        <begin position="58"/>
        <end position="77"/>
    </location>
</feature>
<organism evidence="2 3">
    <name type="scientific">Solanum tuberosum</name>
    <name type="common">Potato</name>
    <dbReference type="NCBI Taxonomy" id="4113"/>
    <lineage>
        <taxon>Eukaryota</taxon>
        <taxon>Viridiplantae</taxon>
        <taxon>Streptophyta</taxon>
        <taxon>Embryophyta</taxon>
        <taxon>Tracheophyta</taxon>
        <taxon>Spermatophyta</taxon>
        <taxon>Magnoliopsida</taxon>
        <taxon>eudicotyledons</taxon>
        <taxon>Gunneridae</taxon>
        <taxon>Pentapetalae</taxon>
        <taxon>asterids</taxon>
        <taxon>lamiids</taxon>
        <taxon>Solanales</taxon>
        <taxon>Solanaceae</taxon>
        <taxon>Solanoideae</taxon>
        <taxon>Solaneae</taxon>
        <taxon>Solanum</taxon>
    </lineage>
</organism>
<evidence type="ECO:0000313" key="3">
    <source>
        <dbReference type="Proteomes" id="UP000011115"/>
    </source>
</evidence>
<dbReference type="PaxDb" id="4113-PGSC0003DMT400086454"/>
<dbReference type="Proteomes" id="UP000011115">
    <property type="component" value="Unassembled WGS sequence"/>
</dbReference>
<accession>M1DBS9</accession>
<dbReference type="InParanoid" id="M1DBS9"/>
<protein>
    <recommendedName>
        <fullName evidence="4">Polyprotein protein</fullName>
    </recommendedName>
</protein>
<dbReference type="PANTHER" id="PTHR33180:SF31">
    <property type="entry name" value="POLYPROTEIN PROTEIN"/>
    <property type="match status" value="1"/>
</dbReference>
<evidence type="ECO:0008006" key="4">
    <source>
        <dbReference type="Google" id="ProtNLM"/>
    </source>
</evidence>
<dbReference type="Gramene" id="PGSC0003DMT400086454">
    <property type="protein sequence ID" value="PGSC0003DMT400086454"/>
    <property type="gene ID" value="PGSC0003DMG400036025"/>
</dbReference>
<dbReference type="EnsemblPlants" id="PGSC0003DMT400086454">
    <property type="protein sequence ID" value="PGSC0003DMT400086454"/>
    <property type="gene ID" value="PGSC0003DMG400036025"/>
</dbReference>
<dbReference type="PANTHER" id="PTHR33180">
    <property type="entry name" value="PHOTOSYSTEM II CP43 REACTION CENTER PROTEIN"/>
    <property type="match status" value="1"/>
</dbReference>
<keyword evidence="3" id="KW-1185">Reference proteome</keyword>
<evidence type="ECO:0000313" key="2">
    <source>
        <dbReference type="EnsemblPlants" id="PGSC0003DMT400086454"/>
    </source>
</evidence>
<dbReference type="HOGENOM" id="CLU_029307_2_2_1"/>
<evidence type="ECO:0000256" key="1">
    <source>
        <dbReference type="SAM" id="MobiDB-lite"/>
    </source>
</evidence>